<gene>
    <name evidence="1" type="ORF">CFK37_03950</name>
</gene>
<name>A0A220U087_9BACI</name>
<protein>
    <submittedName>
        <fullName evidence="1">Uncharacterized protein</fullName>
    </submittedName>
</protein>
<dbReference type="AlphaFoldDB" id="A0A220U087"/>
<organism evidence="1 2">
    <name type="scientific">Virgibacillus phasianinus</name>
    <dbReference type="NCBI Taxonomy" id="2017483"/>
    <lineage>
        <taxon>Bacteria</taxon>
        <taxon>Bacillati</taxon>
        <taxon>Bacillota</taxon>
        <taxon>Bacilli</taxon>
        <taxon>Bacillales</taxon>
        <taxon>Bacillaceae</taxon>
        <taxon>Virgibacillus</taxon>
    </lineage>
</organism>
<reference evidence="1 2" key="1">
    <citation type="submission" date="2017-07" db="EMBL/GenBank/DDBJ databases">
        <title>Virgibacillus sp. LM2416.</title>
        <authorList>
            <person name="Tak E.J."/>
            <person name="Bae J.-W."/>
        </authorList>
    </citation>
    <scope>NUCLEOTIDE SEQUENCE [LARGE SCALE GENOMIC DNA]</scope>
    <source>
        <strain evidence="1 2">LM2416</strain>
    </source>
</reference>
<dbReference type="RefSeq" id="WP_089060662.1">
    <property type="nucleotide sequence ID" value="NZ_CP022315.1"/>
</dbReference>
<dbReference type="Proteomes" id="UP000198312">
    <property type="component" value="Chromosome"/>
</dbReference>
<keyword evidence="2" id="KW-1185">Reference proteome</keyword>
<evidence type="ECO:0000313" key="1">
    <source>
        <dbReference type="EMBL" id="ASK61385.1"/>
    </source>
</evidence>
<dbReference type="OrthoDB" id="2970710at2"/>
<dbReference type="EMBL" id="CP022315">
    <property type="protein sequence ID" value="ASK61385.1"/>
    <property type="molecule type" value="Genomic_DNA"/>
</dbReference>
<sequence>MSLGMKSVMAFDPKDSEMETDRKWRQWMQQKNSVGDKYVPTVAKTRKYLNEPENRKQRYA</sequence>
<dbReference type="KEGG" id="vil:CFK37_03950"/>
<accession>A0A220U087</accession>
<proteinExistence type="predicted"/>
<evidence type="ECO:0000313" key="2">
    <source>
        <dbReference type="Proteomes" id="UP000198312"/>
    </source>
</evidence>